<dbReference type="EMBL" id="CP133720">
    <property type="protein sequence ID" value="WMW80325.1"/>
    <property type="molecule type" value="Genomic_DNA"/>
</dbReference>
<protein>
    <submittedName>
        <fullName evidence="2">Uncharacterized protein</fullName>
    </submittedName>
</protein>
<dbReference type="Proteomes" id="UP001181355">
    <property type="component" value="Chromosome"/>
</dbReference>
<organism evidence="2 3">
    <name type="scientific">Undibacterium cyanobacteriorum</name>
    <dbReference type="NCBI Taxonomy" id="3073561"/>
    <lineage>
        <taxon>Bacteria</taxon>
        <taxon>Pseudomonadati</taxon>
        <taxon>Pseudomonadota</taxon>
        <taxon>Betaproteobacteria</taxon>
        <taxon>Burkholderiales</taxon>
        <taxon>Oxalobacteraceae</taxon>
        <taxon>Undibacterium</taxon>
    </lineage>
</organism>
<sequence>MMLEASPHSDSRFQTEPQTEETTQAQEAKQPQLFLSIHLHQQGGLRFDLVLEGRETERRSVQGSLFRLLREVRRYRPQRVVIAAGELERIRKIAGIVLSMLQLAMPRCELRLKLQGH</sequence>
<evidence type="ECO:0000313" key="2">
    <source>
        <dbReference type="EMBL" id="WMW80325.1"/>
    </source>
</evidence>
<feature type="region of interest" description="Disordered" evidence="1">
    <location>
        <begin position="1"/>
        <end position="28"/>
    </location>
</feature>
<proteinExistence type="predicted"/>
<gene>
    <name evidence="2" type="ORF">RF679_16995</name>
</gene>
<feature type="compositionally biased region" description="Low complexity" evidence="1">
    <location>
        <begin position="14"/>
        <end position="28"/>
    </location>
</feature>
<dbReference type="RefSeq" id="WP_309481818.1">
    <property type="nucleotide sequence ID" value="NZ_CP133720.1"/>
</dbReference>
<evidence type="ECO:0000256" key="1">
    <source>
        <dbReference type="SAM" id="MobiDB-lite"/>
    </source>
</evidence>
<keyword evidence="3" id="KW-1185">Reference proteome</keyword>
<evidence type="ECO:0000313" key="3">
    <source>
        <dbReference type="Proteomes" id="UP001181355"/>
    </source>
</evidence>
<accession>A0ABY9RI30</accession>
<name>A0ABY9RI30_9BURK</name>
<reference evidence="2" key="1">
    <citation type="submission" date="2023-09" db="EMBL/GenBank/DDBJ databases">
        <title>Undibacterium sp. 20NA77.5 isolated from freshwater.</title>
        <authorList>
            <person name="Le V."/>
            <person name="Ko S.-R."/>
            <person name="Ahn C.-Y."/>
            <person name="Oh H.-M."/>
        </authorList>
    </citation>
    <scope>NUCLEOTIDE SEQUENCE</scope>
    <source>
        <strain evidence="2">20NA77.5</strain>
    </source>
</reference>